<dbReference type="SUPFAM" id="SSF50249">
    <property type="entry name" value="Nucleic acid-binding proteins"/>
    <property type="match status" value="4"/>
</dbReference>
<reference evidence="18 19" key="1">
    <citation type="journal article" date="2024" name="Nat. Commun.">
        <title>Phylogenomics reveals the evolutionary origins of lichenization in chlorophyte algae.</title>
        <authorList>
            <person name="Puginier C."/>
            <person name="Libourel C."/>
            <person name="Otte J."/>
            <person name="Skaloud P."/>
            <person name="Haon M."/>
            <person name="Grisel S."/>
            <person name="Petersen M."/>
            <person name="Berrin J.G."/>
            <person name="Delaux P.M."/>
            <person name="Dal Grande F."/>
            <person name="Keller J."/>
        </authorList>
    </citation>
    <scope>NUCLEOTIDE SEQUENCE [LARGE SCALE GENOMIC DNA]</scope>
    <source>
        <strain evidence="18 19">SAG 2043</strain>
    </source>
</reference>
<evidence type="ECO:0000256" key="13">
    <source>
        <dbReference type="SAM" id="MobiDB-lite"/>
    </source>
</evidence>
<evidence type="ECO:0000313" key="19">
    <source>
        <dbReference type="Proteomes" id="UP001489004"/>
    </source>
</evidence>
<evidence type="ECO:0000313" key="18">
    <source>
        <dbReference type="EMBL" id="KAK9812826.1"/>
    </source>
</evidence>
<dbReference type="FunFam" id="2.40.50.140:FF:000041">
    <property type="entry name" value="Replication protein A subunit"/>
    <property type="match status" value="1"/>
</dbReference>
<dbReference type="Gene3D" id="2.40.50.140">
    <property type="entry name" value="Nucleic acid-binding proteins"/>
    <property type="match status" value="4"/>
</dbReference>
<evidence type="ECO:0000259" key="14">
    <source>
        <dbReference type="Pfam" id="PF02721"/>
    </source>
</evidence>
<feature type="compositionally biased region" description="Polar residues" evidence="13">
    <location>
        <begin position="156"/>
        <end position="169"/>
    </location>
</feature>
<evidence type="ECO:0000256" key="5">
    <source>
        <dbReference type="ARBA" id="ARBA00022763"/>
    </source>
</evidence>
<evidence type="ECO:0000256" key="11">
    <source>
        <dbReference type="ARBA" id="ARBA00023242"/>
    </source>
</evidence>
<keyword evidence="7 12" id="KW-0862">Zinc</keyword>
<feature type="region of interest" description="Disordered" evidence="13">
    <location>
        <begin position="136"/>
        <end position="169"/>
    </location>
</feature>
<evidence type="ECO:0000256" key="10">
    <source>
        <dbReference type="ARBA" id="ARBA00023204"/>
    </source>
</evidence>
<keyword evidence="9" id="KW-0233">DNA recombination</keyword>
<dbReference type="InterPro" id="IPR003871">
    <property type="entry name" value="RFA1B/D_OB_1st"/>
</dbReference>
<keyword evidence="5" id="KW-0227">DNA damage</keyword>
<evidence type="ECO:0000256" key="2">
    <source>
        <dbReference type="ARBA" id="ARBA00005690"/>
    </source>
</evidence>
<dbReference type="CDD" id="cd04476">
    <property type="entry name" value="RPA1_DBD_C"/>
    <property type="match status" value="1"/>
</dbReference>
<dbReference type="CDD" id="cd04474">
    <property type="entry name" value="RPA1_DBD_A"/>
    <property type="match status" value="1"/>
</dbReference>
<keyword evidence="4 12" id="KW-0479">Metal-binding</keyword>
<feature type="domain" description="Replication factor A C-terminal" evidence="16">
    <location>
        <begin position="465"/>
        <end position="609"/>
    </location>
</feature>
<keyword evidence="6 12" id="KW-0863">Zinc-finger</keyword>
<sequence length="617" mass="67862">MAAHVKSGVVAKISSKDLENEPVALQIFGLEALNNKKYKCRFTDGAQVLDGVLSTQVSEMVAQEQIQELAILKVLDYTFMKVASGEKLVVTSCEVLGKCERQLGGPVAIKEEAASTPLIKREASGPVERTPFVQKMNAFNTPGPTPPQTEDMKKTPGSNLRGTPGSSLGSARKGLQPIQALNPYNSNWTIKARLVSKAPKRTFNRNTGGVGSVFSVELVDDQGTQIEASLWQELADKYYDTLQEGKVYYFSKGKVKPADKRYSNVRNEYMINFDAGSVIEESEDQDVGKMQARLNFVPIDQVAAFLGKKTLIDVRGVVTSVGNLGTIKRKADQTEVVRRDLTVLDQSGKTVTVTLWNKLAEEQSASLEGMETPVIAVSACRVSEYNGVSLNTVSRSTLTINPDDAEAQALREWYDTVGRTAATSHAGEGLANALQKSGGARERDTVSSIVKSPDNLPPVDAKATYHTLALTVSLIDPGQSLYYPACPDNNRKVIEKDGKWLCEYDGKVYANMTRRYVMQAKCIDATGECSFSFFNDMAEVLLGMTADEVAVNKEGGDEKEYQAVLKRAQWTDWVVNVKSITREYKDAPRQQLTISEMRPVNYAAECQRLIKQIQQLK</sequence>
<evidence type="ECO:0000256" key="4">
    <source>
        <dbReference type="ARBA" id="ARBA00022723"/>
    </source>
</evidence>
<dbReference type="GO" id="GO:0006281">
    <property type="term" value="P:DNA repair"/>
    <property type="evidence" value="ECO:0007669"/>
    <property type="project" value="UniProtKB-KW"/>
</dbReference>
<evidence type="ECO:0000256" key="1">
    <source>
        <dbReference type="ARBA" id="ARBA00004123"/>
    </source>
</evidence>
<dbReference type="Pfam" id="PF02721">
    <property type="entry name" value="DUF223"/>
    <property type="match status" value="1"/>
</dbReference>
<evidence type="ECO:0000259" key="15">
    <source>
        <dbReference type="Pfam" id="PF04057"/>
    </source>
</evidence>
<evidence type="ECO:0000256" key="7">
    <source>
        <dbReference type="ARBA" id="ARBA00022833"/>
    </source>
</evidence>
<comment type="similarity">
    <text evidence="2 12">Belongs to the replication factor A protein 1 family.</text>
</comment>
<keyword evidence="3 12" id="KW-0235">DNA replication</keyword>
<keyword evidence="8 12" id="KW-0238">DNA-binding</keyword>
<keyword evidence="19" id="KW-1185">Reference proteome</keyword>
<keyword evidence="11 12" id="KW-0539">Nucleus</keyword>
<evidence type="ECO:0000259" key="16">
    <source>
        <dbReference type="Pfam" id="PF08646"/>
    </source>
</evidence>
<accession>A0AAW1PTK0</accession>
<evidence type="ECO:0000259" key="17">
    <source>
        <dbReference type="Pfam" id="PF16900"/>
    </source>
</evidence>
<dbReference type="FunFam" id="2.40.50.140:FF:000064">
    <property type="entry name" value="Replication protein A subunit"/>
    <property type="match status" value="1"/>
</dbReference>
<dbReference type="GO" id="GO:0006310">
    <property type="term" value="P:DNA recombination"/>
    <property type="evidence" value="ECO:0007669"/>
    <property type="project" value="UniProtKB-KW"/>
</dbReference>
<dbReference type="GO" id="GO:0006260">
    <property type="term" value="P:DNA replication"/>
    <property type="evidence" value="ECO:0007669"/>
    <property type="project" value="UniProtKB-KW"/>
</dbReference>
<evidence type="ECO:0000256" key="6">
    <source>
        <dbReference type="ARBA" id="ARBA00022771"/>
    </source>
</evidence>
<evidence type="ECO:0000256" key="8">
    <source>
        <dbReference type="ARBA" id="ARBA00023125"/>
    </source>
</evidence>
<evidence type="ECO:0000256" key="9">
    <source>
        <dbReference type="ARBA" id="ARBA00023172"/>
    </source>
</evidence>
<dbReference type="EMBL" id="JALJOR010000008">
    <property type="protein sequence ID" value="KAK9812826.1"/>
    <property type="molecule type" value="Genomic_DNA"/>
</dbReference>
<dbReference type="PANTHER" id="PTHR47165:SF4">
    <property type="entry name" value="OS03G0429900 PROTEIN"/>
    <property type="match status" value="1"/>
</dbReference>
<feature type="domain" description="Replication protein A OB" evidence="17">
    <location>
        <begin position="308"/>
        <end position="401"/>
    </location>
</feature>
<dbReference type="GO" id="GO:0008270">
    <property type="term" value="F:zinc ion binding"/>
    <property type="evidence" value="ECO:0007669"/>
    <property type="project" value="UniProtKB-KW"/>
</dbReference>
<comment type="subcellular location">
    <subcellularLocation>
        <location evidence="1 12">Nucleus</location>
    </subcellularLocation>
</comment>
<dbReference type="Pfam" id="PF16900">
    <property type="entry name" value="REPA_OB_2"/>
    <property type="match status" value="1"/>
</dbReference>
<protein>
    <recommendedName>
        <fullName evidence="12">Replication protein A subunit</fullName>
    </recommendedName>
</protein>
<dbReference type="InterPro" id="IPR004591">
    <property type="entry name" value="Rfa1"/>
</dbReference>
<dbReference type="AlphaFoldDB" id="A0AAW1PTK0"/>
<organism evidence="18 19">
    <name type="scientific">[Myrmecia] bisecta</name>
    <dbReference type="NCBI Taxonomy" id="41462"/>
    <lineage>
        <taxon>Eukaryota</taxon>
        <taxon>Viridiplantae</taxon>
        <taxon>Chlorophyta</taxon>
        <taxon>core chlorophytes</taxon>
        <taxon>Trebouxiophyceae</taxon>
        <taxon>Trebouxiales</taxon>
        <taxon>Trebouxiaceae</taxon>
        <taxon>Myrmecia</taxon>
    </lineage>
</organism>
<dbReference type="Pfam" id="PF04057">
    <property type="entry name" value="Rep-A_N"/>
    <property type="match status" value="1"/>
</dbReference>
<dbReference type="Proteomes" id="UP001489004">
    <property type="component" value="Unassembled WGS sequence"/>
</dbReference>
<feature type="domain" description="Replication factor-A protein 1 N-terminal" evidence="15">
    <location>
        <begin position="7"/>
        <end position="96"/>
    </location>
</feature>
<evidence type="ECO:0000256" key="12">
    <source>
        <dbReference type="RuleBase" id="RU364130"/>
    </source>
</evidence>
<gene>
    <name evidence="18" type="ORF">WJX72_004357</name>
</gene>
<dbReference type="InterPro" id="IPR007199">
    <property type="entry name" value="Rep_factor-A_N"/>
</dbReference>
<dbReference type="InterPro" id="IPR031657">
    <property type="entry name" value="REPA_OB_2"/>
</dbReference>
<feature type="domain" description="Replication protein A 70 kDa DNA-binding subunit B/D first OB fold" evidence="14">
    <location>
        <begin position="176"/>
        <end position="279"/>
    </location>
</feature>
<keyword evidence="10" id="KW-0234">DNA repair</keyword>
<dbReference type="GO" id="GO:0003677">
    <property type="term" value="F:DNA binding"/>
    <property type="evidence" value="ECO:0007669"/>
    <property type="project" value="UniProtKB-KW"/>
</dbReference>
<dbReference type="InterPro" id="IPR047192">
    <property type="entry name" value="Euk_RPA1_DBD_C"/>
</dbReference>
<comment type="function">
    <text evidence="12">Component of the replication protein A complex (RPA) required for DNA recombination, repair and replication. The activity of RPA is mediated by single-stranded DNA binding and protein interactions. Probably involved in repair of double-strand DNA breaks (DSBs) induced by genotoxic stresses.</text>
</comment>
<comment type="subunit">
    <text evidence="12">Heterotrimer of RPA1, RPA2 and RPA3 (canonical replication protein A complex).</text>
</comment>
<dbReference type="NCBIfam" id="TIGR00617">
    <property type="entry name" value="rpa1"/>
    <property type="match status" value="1"/>
</dbReference>
<name>A0AAW1PTK0_9CHLO</name>
<evidence type="ECO:0000256" key="3">
    <source>
        <dbReference type="ARBA" id="ARBA00022705"/>
    </source>
</evidence>
<dbReference type="Pfam" id="PF08646">
    <property type="entry name" value="Rep_fac-A_C"/>
    <property type="match status" value="1"/>
</dbReference>
<comment type="caution">
    <text evidence="18">The sequence shown here is derived from an EMBL/GenBank/DDBJ whole genome shotgun (WGS) entry which is preliminary data.</text>
</comment>
<dbReference type="PANTHER" id="PTHR47165">
    <property type="entry name" value="OS03G0429900 PROTEIN"/>
    <property type="match status" value="1"/>
</dbReference>
<dbReference type="CDD" id="cd04475">
    <property type="entry name" value="RPA1_DBD_B"/>
    <property type="match status" value="1"/>
</dbReference>
<dbReference type="InterPro" id="IPR012340">
    <property type="entry name" value="NA-bd_OB-fold"/>
</dbReference>
<dbReference type="InterPro" id="IPR013955">
    <property type="entry name" value="Rep_factor-A_C"/>
</dbReference>
<proteinExistence type="inferred from homology"/>
<dbReference type="GO" id="GO:0005634">
    <property type="term" value="C:nucleus"/>
    <property type="evidence" value="ECO:0007669"/>
    <property type="project" value="UniProtKB-SubCell"/>
</dbReference>